<dbReference type="EMBL" id="KZ678390">
    <property type="protein sequence ID" value="PSR97515.1"/>
    <property type="molecule type" value="Genomic_DNA"/>
</dbReference>
<dbReference type="SUPFAM" id="SSF51735">
    <property type="entry name" value="NAD(P)-binding Rossmann-fold domains"/>
    <property type="match status" value="1"/>
</dbReference>
<feature type="domain" description="6-phosphogluconate dehydrogenase C-terminal" evidence="15">
    <location>
        <begin position="181"/>
        <end position="479"/>
    </location>
</feature>
<dbReference type="GO" id="GO:0050661">
    <property type="term" value="F:NADP binding"/>
    <property type="evidence" value="ECO:0007669"/>
    <property type="project" value="InterPro"/>
</dbReference>
<dbReference type="GO" id="GO:0009051">
    <property type="term" value="P:pentose-phosphate shunt, oxidative branch"/>
    <property type="evidence" value="ECO:0007669"/>
    <property type="project" value="UniProtKB-ARBA"/>
</dbReference>
<evidence type="ECO:0000256" key="10">
    <source>
        <dbReference type="PIRNR" id="PIRNR000109"/>
    </source>
</evidence>
<dbReference type="GO" id="GO:0019521">
    <property type="term" value="P:D-gluconate metabolic process"/>
    <property type="evidence" value="ECO:0007669"/>
    <property type="project" value="UniProtKB-KW"/>
</dbReference>
<dbReference type="STRING" id="2025994.A0A2T3AH08"/>
<dbReference type="InParanoid" id="A0A2T3AH08"/>
<proteinExistence type="inferred from homology"/>
<dbReference type="OrthoDB" id="434986at2759"/>
<feature type="binding site" description="in other chain" evidence="12">
    <location>
        <position position="193"/>
    </location>
    <ligand>
        <name>substrate</name>
        <note>ligand shared between dimeric partners</note>
    </ligand>
</feature>
<dbReference type="PROSITE" id="PS00461">
    <property type="entry name" value="6PGD"/>
    <property type="match status" value="1"/>
</dbReference>
<comment type="subunit">
    <text evidence="4 10">Homodimer.</text>
</comment>
<dbReference type="UniPathway" id="UPA00115">
    <property type="reaction ID" value="UER00410"/>
</dbReference>
<comment type="similarity">
    <text evidence="3 10 14">Belongs to the 6-phosphogluconate dehydrogenase family.</text>
</comment>
<feature type="binding site" description="in other chain" evidence="12">
    <location>
        <position position="289"/>
    </location>
    <ligand>
        <name>substrate</name>
        <note>ligand shared between dimeric partners</note>
    </ligand>
</feature>
<dbReference type="PIRSF" id="PIRSF000109">
    <property type="entry name" value="6PGD"/>
    <property type="match status" value="1"/>
</dbReference>
<dbReference type="InterPro" id="IPR013328">
    <property type="entry name" value="6PGD_dom2"/>
</dbReference>
<keyword evidence="8 10" id="KW-0570">Pentose shunt</keyword>
<feature type="active site" description="Proton donor" evidence="11">
    <location>
        <position position="192"/>
    </location>
</feature>
<evidence type="ECO:0000259" key="15">
    <source>
        <dbReference type="SMART" id="SM01350"/>
    </source>
</evidence>
<evidence type="ECO:0000256" key="14">
    <source>
        <dbReference type="RuleBase" id="RU000485"/>
    </source>
</evidence>
<dbReference type="Gene3D" id="1.10.1040.10">
    <property type="entry name" value="N-(1-d-carboxylethyl)-l-norvaline Dehydrogenase, domain 2"/>
    <property type="match status" value="1"/>
</dbReference>
<dbReference type="InterPro" id="IPR006183">
    <property type="entry name" value="Pgluconate_DH"/>
</dbReference>
<evidence type="ECO:0000256" key="13">
    <source>
        <dbReference type="PIRSR" id="PIRSR000109-3"/>
    </source>
</evidence>
<feature type="binding site" description="in other chain" evidence="12">
    <location>
        <position position="105"/>
    </location>
    <ligand>
        <name>substrate</name>
        <note>ligand shared between dimeric partners</note>
    </ligand>
</feature>
<dbReference type="PRINTS" id="PR00076">
    <property type="entry name" value="6PGDHDRGNASE"/>
</dbReference>
<evidence type="ECO:0000256" key="6">
    <source>
        <dbReference type="ARBA" id="ARBA00023002"/>
    </source>
</evidence>
<dbReference type="Pfam" id="PF03446">
    <property type="entry name" value="NAD_binding_2"/>
    <property type="match status" value="1"/>
</dbReference>
<comment type="catalytic activity">
    <reaction evidence="9 10 14">
        <text>6-phospho-D-gluconate + NADP(+) = D-ribulose 5-phosphate + CO2 + NADPH</text>
        <dbReference type="Rhea" id="RHEA:10116"/>
        <dbReference type="ChEBI" id="CHEBI:16526"/>
        <dbReference type="ChEBI" id="CHEBI:57783"/>
        <dbReference type="ChEBI" id="CHEBI:58121"/>
        <dbReference type="ChEBI" id="CHEBI:58349"/>
        <dbReference type="ChEBI" id="CHEBI:58759"/>
        <dbReference type="EC" id="1.1.1.44"/>
    </reaction>
</comment>
<dbReference type="Gene3D" id="1.20.5.320">
    <property type="entry name" value="6-Phosphogluconate Dehydrogenase, domain 3"/>
    <property type="match status" value="1"/>
</dbReference>
<feature type="binding site" evidence="13">
    <location>
        <begin position="77"/>
        <end position="79"/>
    </location>
    <ligand>
        <name>NADP(+)</name>
        <dbReference type="ChEBI" id="CHEBI:58349"/>
    </ligand>
</feature>
<dbReference type="AlphaFoldDB" id="A0A2T3AH08"/>
<dbReference type="InterPro" id="IPR006115">
    <property type="entry name" value="6PGDH_NADP-bd"/>
</dbReference>
<feature type="binding site" evidence="13">
    <location>
        <position position="105"/>
    </location>
    <ligand>
        <name>NADP(+)</name>
        <dbReference type="ChEBI" id="CHEBI:58349"/>
    </ligand>
</feature>
<feature type="binding site" evidence="13">
    <location>
        <begin position="35"/>
        <end position="37"/>
    </location>
    <ligand>
        <name>NADP(+)</name>
        <dbReference type="ChEBI" id="CHEBI:58349"/>
    </ligand>
</feature>
<evidence type="ECO:0000256" key="1">
    <source>
        <dbReference type="ARBA" id="ARBA00002526"/>
    </source>
</evidence>
<protein>
    <recommendedName>
        <fullName evidence="10 14">6-phosphogluconate dehydrogenase, decarboxylating</fullName>
        <ecNumber evidence="10 14">1.1.1.44</ecNumber>
    </recommendedName>
</protein>
<feature type="binding site" description="in other chain" evidence="12">
    <location>
        <begin position="131"/>
        <end position="133"/>
    </location>
    <ligand>
        <name>substrate</name>
        <note>ligand shared between dimeric partners</note>
    </ligand>
</feature>
<evidence type="ECO:0000256" key="11">
    <source>
        <dbReference type="PIRSR" id="PIRSR000109-1"/>
    </source>
</evidence>
<dbReference type="Pfam" id="PF00393">
    <property type="entry name" value="6PGD"/>
    <property type="match status" value="1"/>
</dbReference>
<comment type="function">
    <text evidence="1 10">Catalyzes the oxidative decarboxylation of 6-phosphogluconate to ribulose 5-phosphate and CO(2), with concomitant reduction of NADP to NADPH.</text>
</comment>
<feature type="binding site" evidence="12">
    <location>
        <position position="455"/>
    </location>
    <ligand>
        <name>substrate</name>
        <note>ligand shared between dimeric partners</note>
    </ligand>
</feature>
<dbReference type="EC" id="1.1.1.44" evidence="10 14"/>
<dbReference type="FunCoup" id="A0A2T3AH08">
    <property type="interactions" value="916"/>
</dbReference>
<evidence type="ECO:0000256" key="4">
    <source>
        <dbReference type="ARBA" id="ARBA00011738"/>
    </source>
</evidence>
<dbReference type="PANTHER" id="PTHR11811">
    <property type="entry name" value="6-PHOSPHOGLUCONATE DEHYDROGENASE"/>
    <property type="match status" value="1"/>
</dbReference>
<dbReference type="NCBIfam" id="TIGR00873">
    <property type="entry name" value="gnd"/>
    <property type="match status" value="1"/>
</dbReference>
<dbReference type="Gene3D" id="3.40.50.720">
    <property type="entry name" value="NAD(P)-binding Rossmann-like Domain"/>
    <property type="match status" value="1"/>
</dbReference>
<dbReference type="Proteomes" id="UP000241462">
    <property type="component" value="Unassembled WGS sequence"/>
</dbReference>
<evidence type="ECO:0000256" key="12">
    <source>
        <dbReference type="PIRSR" id="PIRSR000109-2"/>
    </source>
</evidence>
<keyword evidence="6 10" id="KW-0560">Oxidoreductase</keyword>
<feature type="binding site" description="in other chain" evidence="12">
    <location>
        <begin position="188"/>
        <end position="189"/>
    </location>
    <ligand>
        <name>substrate</name>
        <note>ligand shared between dimeric partners</note>
    </ligand>
</feature>
<dbReference type="FunFam" id="1.20.5.320:FF:000002">
    <property type="entry name" value="6-phosphogluconate dehydrogenase, decarboxylating"/>
    <property type="match status" value="1"/>
</dbReference>
<dbReference type="NCBIfam" id="NF006765">
    <property type="entry name" value="PRK09287.1"/>
    <property type="match status" value="1"/>
</dbReference>
<keyword evidence="5 10" id="KW-0521">NADP</keyword>
<dbReference type="InterPro" id="IPR006113">
    <property type="entry name" value="6PGDH_Gnd/GntZ"/>
</dbReference>
<sequence>MSGPSADLGLIGLAVMGQNIVLNMADHGFTICAYNRTVSKVDRFLENEAKGKSIIGAHSNEEFVASLKKPRRVMLLVQAGKAVDDWIETLLPLLEAGDIIIDGGNSHFPDSNRRTQYLKTKGLHFVGSGVSGGEEGARFGPSLMPGGDEAAWAPIKDIFQSISAKSDGEACCDWVGDEGAGHYVKMVHNGIEYGDMQLISEAYDIMKRGLGMSSKDIGDTFAKWNKGVLDSFLIEITRDILYYNDEDGEPLVEKILDKAGQKGTGKWTAINALDLGMPVTLIAEAVLGRCLSAIKDERVEASGKLEFVGRVKEFDGSKEQFLDDLEQALYASKIISYAQGFMLMQEAAKEYGWKLNKPSIALMWRGGCIIRSVFLKDITNAYRNNPDLKNLLFDDFFNKAIHKAQPGWRDVVAKSAQLGIPTPAFSTALSWFDGYRTKDLPANLLQAQRDYFGAHTFRMKPEAASAKYPADQDIHVNWTGRGGNVSASTYQA</sequence>
<evidence type="ECO:0000256" key="3">
    <source>
        <dbReference type="ARBA" id="ARBA00008419"/>
    </source>
</evidence>
<dbReference type="SUPFAM" id="SSF48179">
    <property type="entry name" value="6-phosphogluconate dehydrogenase C-terminal domain-like"/>
    <property type="match status" value="1"/>
</dbReference>
<feature type="binding site" evidence="12">
    <location>
        <position position="449"/>
    </location>
    <ligand>
        <name>substrate</name>
        <note>ligand shared between dimeric partners</note>
    </ligand>
</feature>
<evidence type="ECO:0000313" key="17">
    <source>
        <dbReference type="Proteomes" id="UP000241462"/>
    </source>
</evidence>
<evidence type="ECO:0000256" key="5">
    <source>
        <dbReference type="ARBA" id="ARBA00022857"/>
    </source>
</evidence>
<dbReference type="FunFam" id="1.10.1040.10:FF:000002">
    <property type="entry name" value="6-phosphogluconate dehydrogenase, decarboxylating"/>
    <property type="match status" value="1"/>
</dbReference>
<gene>
    <name evidence="16" type="ORF">BD289DRAFT_425689</name>
</gene>
<evidence type="ECO:0000256" key="7">
    <source>
        <dbReference type="ARBA" id="ARBA00023064"/>
    </source>
</evidence>
<keyword evidence="7 14" id="KW-0311">Gluconate utilization</keyword>
<evidence type="ECO:0000313" key="16">
    <source>
        <dbReference type="EMBL" id="PSR97515.1"/>
    </source>
</evidence>
<dbReference type="FunFam" id="3.40.50.720:FF:000007">
    <property type="entry name" value="6-phosphogluconate dehydrogenase, decarboxylating"/>
    <property type="match status" value="1"/>
</dbReference>
<dbReference type="InterPro" id="IPR008927">
    <property type="entry name" value="6-PGluconate_DH-like_C_sf"/>
</dbReference>
<dbReference type="SMART" id="SM01350">
    <property type="entry name" value="6PGD"/>
    <property type="match status" value="1"/>
</dbReference>
<organism evidence="16 17">
    <name type="scientific">Coniella lustricola</name>
    <dbReference type="NCBI Taxonomy" id="2025994"/>
    <lineage>
        <taxon>Eukaryota</taxon>
        <taxon>Fungi</taxon>
        <taxon>Dikarya</taxon>
        <taxon>Ascomycota</taxon>
        <taxon>Pezizomycotina</taxon>
        <taxon>Sordariomycetes</taxon>
        <taxon>Sordariomycetidae</taxon>
        <taxon>Diaporthales</taxon>
        <taxon>Schizoparmaceae</taxon>
        <taxon>Coniella</taxon>
    </lineage>
</organism>
<evidence type="ECO:0000256" key="8">
    <source>
        <dbReference type="ARBA" id="ARBA00023126"/>
    </source>
</evidence>
<keyword evidence="17" id="KW-1185">Reference proteome</keyword>
<evidence type="ECO:0000256" key="2">
    <source>
        <dbReference type="ARBA" id="ARBA00004874"/>
    </source>
</evidence>
<feature type="binding site" evidence="13">
    <location>
        <begin position="12"/>
        <end position="17"/>
    </location>
    <ligand>
        <name>NADP(+)</name>
        <dbReference type="ChEBI" id="CHEBI:58349"/>
    </ligand>
</feature>
<evidence type="ECO:0000256" key="9">
    <source>
        <dbReference type="ARBA" id="ARBA00048640"/>
    </source>
</evidence>
<dbReference type="InterPro" id="IPR036291">
    <property type="entry name" value="NAD(P)-bd_dom_sf"/>
</dbReference>
<reference evidence="16 17" key="1">
    <citation type="journal article" date="2018" name="Mycol. Prog.">
        <title>Coniella lustricola, a new species from submerged detritus.</title>
        <authorList>
            <person name="Raudabaugh D.B."/>
            <person name="Iturriaga T."/>
            <person name="Carver A."/>
            <person name="Mondo S."/>
            <person name="Pangilinan J."/>
            <person name="Lipzen A."/>
            <person name="He G."/>
            <person name="Amirebrahimi M."/>
            <person name="Grigoriev I.V."/>
            <person name="Miller A.N."/>
        </authorList>
    </citation>
    <scope>NUCLEOTIDE SEQUENCE [LARGE SCALE GENOMIC DNA]</scope>
    <source>
        <strain evidence="16 17">B22-T-1</strain>
    </source>
</reference>
<name>A0A2T3AH08_9PEZI</name>
<dbReference type="InterPro" id="IPR006114">
    <property type="entry name" value="6PGDH_C"/>
</dbReference>
<dbReference type="GO" id="GO:0004616">
    <property type="term" value="F:phosphogluconate dehydrogenase (decarboxylating) activity"/>
    <property type="evidence" value="ECO:0007669"/>
    <property type="project" value="UniProtKB-EC"/>
</dbReference>
<accession>A0A2T3AH08</accession>
<comment type="pathway">
    <text evidence="2 10 14">Carbohydrate degradation; pentose phosphate pathway; D-ribulose 5-phosphate from D-glucose 6-phosphate (oxidative stage): step 3/3.</text>
</comment>
<feature type="active site" description="Proton acceptor" evidence="11">
    <location>
        <position position="185"/>
    </location>
</feature>
<feature type="binding site" description="in other chain" evidence="12">
    <location>
        <position position="262"/>
    </location>
    <ligand>
        <name>substrate</name>
        <note>ligand shared between dimeric partners</note>
    </ligand>
</feature>
<dbReference type="InterPro" id="IPR006184">
    <property type="entry name" value="6PGdom_BS"/>
</dbReference>